<evidence type="ECO:0000313" key="2">
    <source>
        <dbReference type="Proteomes" id="UP000193642"/>
    </source>
</evidence>
<accession>A0A1Y2BE10</accession>
<dbReference type="Proteomes" id="UP000193642">
    <property type="component" value="Unassembled WGS sequence"/>
</dbReference>
<keyword evidence="2" id="KW-1185">Reference proteome</keyword>
<dbReference type="OrthoDB" id="2093410at2759"/>
<organism evidence="1 2">
    <name type="scientific">Rhizoclosmatium globosum</name>
    <dbReference type="NCBI Taxonomy" id="329046"/>
    <lineage>
        <taxon>Eukaryota</taxon>
        <taxon>Fungi</taxon>
        <taxon>Fungi incertae sedis</taxon>
        <taxon>Chytridiomycota</taxon>
        <taxon>Chytridiomycota incertae sedis</taxon>
        <taxon>Chytridiomycetes</taxon>
        <taxon>Chytridiales</taxon>
        <taxon>Chytriomycetaceae</taxon>
        <taxon>Rhizoclosmatium</taxon>
    </lineage>
</organism>
<gene>
    <name evidence="1" type="ORF">BCR33DRAFT_771359</name>
</gene>
<dbReference type="AlphaFoldDB" id="A0A1Y2BE10"/>
<protein>
    <submittedName>
        <fullName evidence="1">Uncharacterized protein</fullName>
    </submittedName>
</protein>
<comment type="caution">
    <text evidence="1">The sequence shown here is derived from an EMBL/GenBank/DDBJ whole genome shotgun (WGS) entry which is preliminary data.</text>
</comment>
<dbReference type="EMBL" id="MCGO01000070">
    <property type="protein sequence ID" value="ORY32727.1"/>
    <property type="molecule type" value="Genomic_DNA"/>
</dbReference>
<reference evidence="1 2" key="1">
    <citation type="submission" date="2016-07" db="EMBL/GenBank/DDBJ databases">
        <title>Pervasive Adenine N6-methylation of Active Genes in Fungi.</title>
        <authorList>
            <consortium name="DOE Joint Genome Institute"/>
            <person name="Mondo S.J."/>
            <person name="Dannebaum R.O."/>
            <person name="Kuo R.C."/>
            <person name="Labutti K."/>
            <person name="Haridas S."/>
            <person name="Kuo A."/>
            <person name="Salamov A."/>
            <person name="Ahrendt S.R."/>
            <person name="Lipzen A."/>
            <person name="Sullivan W."/>
            <person name="Andreopoulos W.B."/>
            <person name="Clum A."/>
            <person name="Lindquist E."/>
            <person name="Daum C."/>
            <person name="Ramamoorthy G.K."/>
            <person name="Gryganskyi A."/>
            <person name="Culley D."/>
            <person name="Magnuson J.K."/>
            <person name="James T.Y."/>
            <person name="O'Malley M.A."/>
            <person name="Stajich J.E."/>
            <person name="Spatafora J.W."/>
            <person name="Visel A."/>
            <person name="Grigoriev I.V."/>
        </authorList>
    </citation>
    <scope>NUCLEOTIDE SEQUENCE [LARGE SCALE GENOMIC DNA]</scope>
    <source>
        <strain evidence="1 2">JEL800</strain>
    </source>
</reference>
<name>A0A1Y2BE10_9FUNG</name>
<sequence length="167" mass="18586">MEPYRHDIRRWGYTVTTATHGKLQDSFPLDEGISLYAVGLFESESTKYQWCVNEHPGTRPLEPSDKVLEVKLFASPAHNSKTGFGKFLDSFKGPAIGVGWAQYESAKLTLDDDAEGINGDLVSLKGHSLGNSAEEVALIASTAVAAIYAYKFRLIRYRIKQINKQLF</sequence>
<evidence type="ECO:0000313" key="1">
    <source>
        <dbReference type="EMBL" id="ORY32727.1"/>
    </source>
</evidence>
<proteinExistence type="predicted"/>